<feature type="chain" id="PRO_5014266569" evidence="1">
    <location>
        <begin position="18"/>
        <end position="150"/>
    </location>
</feature>
<sequence>MLIVLLLLPACSLWQHASTVREEGAWEKELRSTLRSMEQNGDDKIPVYFLERDDCEYGGYDGKPRRVGTMTARDLEGLLAQERISLPSETQDFWCAIKLGIPRQYPAIDLSFTPCEKLGFKIAYQEKSVSVRDRRLHAKMKRMLGKRVQD</sequence>
<organism evidence="2 3">
    <name type="scientific">Akkermansia glycaniphila</name>
    <dbReference type="NCBI Taxonomy" id="1679444"/>
    <lineage>
        <taxon>Bacteria</taxon>
        <taxon>Pseudomonadati</taxon>
        <taxon>Verrucomicrobiota</taxon>
        <taxon>Verrucomicrobiia</taxon>
        <taxon>Verrucomicrobiales</taxon>
        <taxon>Akkermansiaceae</taxon>
        <taxon>Akkermansia</taxon>
    </lineage>
</organism>
<dbReference type="RefSeq" id="WP_067772886.1">
    <property type="nucleotide sequence ID" value="NZ_LIGX01000003.1"/>
</dbReference>
<evidence type="ECO:0000256" key="1">
    <source>
        <dbReference type="SAM" id="SignalP"/>
    </source>
</evidence>
<dbReference type="Proteomes" id="UP000176204">
    <property type="component" value="Chromosome I"/>
</dbReference>
<feature type="signal peptide" evidence="1">
    <location>
        <begin position="1"/>
        <end position="17"/>
    </location>
</feature>
<protein>
    <submittedName>
        <fullName evidence="2">Uncharacterized protein</fullName>
    </submittedName>
</protein>
<dbReference type="AlphaFoldDB" id="A0A1C7PEM7"/>
<reference evidence="3" key="1">
    <citation type="submission" date="2016-09" db="EMBL/GenBank/DDBJ databases">
        <authorList>
            <person name="Koehorst J."/>
        </authorList>
    </citation>
    <scope>NUCLEOTIDE SEQUENCE [LARGE SCALE GENOMIC DNA]</scope>
</reference>
<dbReference type="STRING" id="1679444.PYTT_1704"/>
<evidence type="ECO:0000313" key="3">
    <source>
        <dbReference type="Proteomes" id="UP000176204"/>
    </source>
</evidence>
<evidence type="ECO:0000313" key="2">
    <source>
        <dbReference type="EMBL" id="SEH91742.1"/>
    </source>
</evidence>
<accession>A0A1C7PEM7</accession>
<keyword evidence="1" id="KW-0732">Signal</keyword>
<name>A0A1C7PEM7_9BACT</name>
<keyword evidence="3" id="KW-1185">Reference proteome</keyword>
<gene>
    <name evidence="2" type="ORF">PYTT_1704</name>
</gene>
<dbReference type="EMBL" id="LT629973">
    <property type="protein sequence ID" value="SEH91742.1"/>
    <property type="molecule type" value="Genomic_DNA"/>
</dbReference>
<proteinExistence type="predicted"/>
<dbReference type="KEGG" id="agl:PYTT_1704"/>